<protein>
    <submittedName>
        <fullName evidence="4">Gfo/Idh/MocA family oxidoreductase</fullName>
    </submittedName>
</protein>
<keyword evidence="2" id="KW-0560">Oxidoreductase</keyword>
<dbReference type="Proteomes" id="UP001212421">
    <property type="component" value="Chromosome"/>
</dbReference>
<dbReference type="InterPro" id="IPR036291">
    <property type="entry name" value="NAD(P)-bd_dom_sf"/>
</dbReference>
<gene>
    <name evidence="4" type="ORF">KIV56_17940</name>
</gene>
<keyword evidence="5" id="KW-1185">Reference proteome</keyword>
<dbReference type="Gene3D" id="3.40.50.720">
    <property type="entry name" value="NAD(P)-binding Rossmann-like Domain"/>
    <property type="match status" value="1"/>
</dbReference>
<organism evidence="4 5">
    <name type="scientific">Cryobacterium breve</name>
    <dbReference type="NCBI Taxonomy" id="1259258"/>
    <lineage>
        <taxon>Bacteria</taxon>
        <taxon>Bacillati</taxon>
        <taxon>Actinomycetota</taxon>
        <taxon>Actinomycetes</taxon>
        <taxon>Micrococcales</taxon>
        <taxon>Microbacteriaceae</taxon>
        <taxon>Cryobacterium</taxon>
    </lineage>
</organism>
<evidence type="ECO:0000313" key="4">
    <source>
        <dbReference type="EMBL" id="WBM79998.1"/>
    </source>
</evidence>
<comment type="similarity">
    <text evidence="1">Belongs to the Gfo/Idh/MocA family.</text>
</comment>
<dbReference type="PANTHER" id="PTHR22604">
    <property type="entry name" value="OXIDOREDUCTASES"/>
    <property type="match status" value="1"/>
</dbReference>
<evidence type="ECO:0000259" key="3">
    <source>
        <dbReference type="Pfam" id="PF01408"/>
    </source>
</evidence>
<accession>A0ABY7NBX8</accession>
<proteinExistence type="inferred from homology"/>
<evidence type="ECO:0000256" key="2">
    <source>
        <dbReference type="ARBA" id="ARBA00023002"/>
    </source>
</evidence>
<reference evidence="4 5" key="1">
    <citation type="submission" date="2021-05" db="EMBL/GenBank/DDBJ databases">
        <authorList>
            <person name="Kumar R."/>
            <person name="Kumar A."/>
            <person name="Mukhia S."/>
        </authorList>
    </citation>
    <scope>NUCLEOTIDE SEQUENCE [LARGE SCALE GENOMIC DNA]</scope>
    <source>
        <strain evidence="4 5">ERMR7:08</strain>
    </source>
</reference>
<feature type="domain" description="Gfo/Idh/MocA-like oxidoreductase N-terminal" evidence="3">
    <location>
        <begin position="2"/>
        <end position="120"/>
    </location>
</feature>
<dbReference type="Pfam" id="PF01408">
    <property type="entry name" value="GFO_IDH_MocA"/>
    <property type="match status" value="1"/>
</dbReference>
<dbReference type="EMBL" id="CP075584">
    <property type="protein sequence ID" value="WBM79998.1"/>
    <property type="molecule type" value="Genomic_DNA"/>
</dbReference>
<dbReference type="PANTHER" id="PTHR22604:SF105">
    <property type="entry name" value="TRANS-1,2-DIHYDROBENZENE-1,2-DIOL DEHYDROGENASE"/>
    <property type="match status" value="1"/>
</dbReference>
<name>A0ABY7NBX8_9MICO</name>
<dbReference type="RefSeq" id="WP_281534615.1">
    <property type="nucleotide sequence ID" value="NZ_CP075584.1"/>
</dbReference>
<dbReference type="InterPro" id="IPR000683">
    <property type="entry name" value="Gfo/Idh/MocA-like_OxRdtase_N"/>
</dbReference>
<dbReference type="InterPro" id="IPR050984">
    <property type="entry name" value="Gfo/Idh/MocA_domain"/>
</dbReference>
<evidence type="ECO:0000313" key="5">
    <source>
        <dbReference type="Proteomes" id="UP001212421"/>
    </source>
</evidence>
<dbReference type="SUPFAM" id="SSF51735">
    <property type="entry name" value="NAD(P)-binding Rossmann-fold domains"/>
    <property type="match status" value="1"/>
</dbReference>
<evidence type="ECO:0000256" key="1">
    <source>
        <dbReference type="ARBA" id="ARBA00010928"/>
    </source>
</evidence>
<sequence>MLRIGILGAAGIAPAAIIRPARRRTDVVIAAVASRRASAAAAYALEHGIERSYGDYRALLADPDIDLVYVALPPSEHAEWSIAALEAGKDVLCEKPFAMNATEAGRMRRVAAETGQRLIEAFHDRYHPLSLETRRHSRLRPAGRARIAAR</sequence>